<feature type="non-terminal residue" evidence="2">
    <location>
        <position position="1"/>
    </location>
</feature>
<dbReference type="EMBL" id="GECZ01011347">
    <property type="protein sequence ID" value="JAS58422.1"/>
    <property type="molecule type" value="Transcribed_RNA"/>
</dbReference>
<feature type="region of interest" description="Disordered" evidence="1">
    <location>
        <begin position="104"/>
        <end position="140"/>
    </location>
</feature>
<feature type="non-terminal residue" evidence="2">
    <location>
        <position position="140"/>
    </location>
</feature>
<feature type="compositionally biased region" description="Polar residues" evidence="1">
    <location>
        <begin position="128"/>
        <end position="140"/>
    </location>
</feature>
<sequence length="140" mass="15519">SPSHPLTSGIRQTCNQKLYSVSLQVAKTATTQTPLQKSMSVHSNILTSKPELNHSTNSHFILRKTPPLHAIIKPKDQSVEEFFSNNIDFYCQIMGKNYNTSKITNKTNTTHPHSHTTSTQPSPFLIVTSDSNTPTPSLNS</sequence>
<protein>
    <submittedName>
        <fullName evidence="2">Uncharacterized protein</fullName>
    </submittedName>
</protein>
<reference evidence="2" key="1">
    <citation type="submission" date="2015-11" db="EMBL/GenBank/DDBJ databases">
        <title>De novo transcriptome assembly of four potential Pierce s Disease insect vectors from Arizona vineyards.</title>
        <authorList>
            <person name="Tassone E.E."/>
        </authorList>
    </citation>
    <scope>NUCLEOTIDE SEQUENCE</scope>
</reference>
<evidence type="ECO:0000313" key="2">
    <source>
        <dbReference type="EMBL" id="JAS58422.1"/>
    </source>
</evidence>
<gene>
    <name evidence="2" type="ORF">g.6933</name>
</gene>
<evidence type="ECO:0000256" key="1">
    <source>
        <dbReference type="SAM" id="MobiDB-lite"/>
    </source>
</evidence>
<proteinExistence type="predicted"/>
<feature type="compositionally biased region" description="Low complexity" evidence="1">
    <location>
        <begin position="104"/>
        <end position="123"/>
    </location>
</feature>
<organism evidence="2">
    <name type="scientific">Cuerna arida</name>
    <dbReference type="NCBI Taxonomy" id="1464854"/>
    <lineage>
        <taxon>Eukaryota</taxon>
        <taxon>Metazoa</taxon>
        <taxon>Ecdysozoa</taxon>
        <taxon>Arthropoda</taxon>
        <taxon>Hexapoda</taxon>
        <taxon>Insecta</taxon>
        <taxon>Pterygota</taxon>
        <taxon>Neoptera</taxon>
        <taxon>Paraneoptera</taxon>
        <taxon>Hemiptera</taxon>
        <taxon>Auchenorrhyncha</taxon>
        <taxon>Membracoidea</taxon>
        <taxon>Cicadellidae</taxon>
        <taxon>Cicadellinae</taxon>
        <taxon>Proconiini</taxon>
        <taxon>Cuerna</taxon>
    </lineage>
</organism>
<dbReference type="AlphaFoldDB" id="A0A1B6G7K9"/>
<name>A0A1B6G7K9_9HEMI</name>
<accession>A0A1B6G7K9</accession>